<proteinExistence type="predicted"/>
<gene>
    <name evidence="1" type="ORF">QEZ40_000586</name>
</gene>
<organism evidence="1 2">
    <name type="scientific">Streptomyces katrae</name>
    <dbReference type="NCBI Taxonomy" id="68223"/>
    <lineage>
        <taxon>Bacteria</taxon>
        <taxon>Bacillati</taxon>
        <taxon>Actinomycetota</taxon>
        <taxon>Actinomycetes</taxon>
        <taxon>Kitasatosporales</taxon>
        <taxon>Streptomycetaceae</taxon>
        <taxon>Streptomyces</taxon>
    </lineage>
</organism>
<dbReference type="RefSeq" id="WP_285346733.1">
    <property type="nucleotide sequence ID" value="NZ_JASITI010000104.1"/>
</dbReference>
<evidence type="ECO:0000313" key="1">
    <source>
        <dbReference type="EMBL" id="MDK9501308.1"/>
    </source>
</evidence>
<sequence>MSRTRSWGQGDLTGGLVDQVFAQVRQAVLGVIIERLAVTRASDDDNVYFLGEGAVLDRVQFDTGPGGQPPFLVETDSCRVVTSNVAEAVAAVSAGLRSGDVGFGDDLP</sequence>
<reference evidence="1 2" key="1">
    <citation type="submission" date="2023-05" db="EMBL/GenBank/DDBJ databases">
        <title>Sequencing and Assembly of Streptomyces sp. NP73.</title>
        <authorList>
            <person name="Konwar A.N."/>
            <person name="Saikia K."/>
            <person name="Thakur D."/>
        </authorList>
    </citation>
    <scope>NUCLEOTIDE SEQUENCE [LARGE SCALE GENOMIC DNA]</scope>
    <source>
        <strain evidence="1 2">NP73</strain>
    </source>
</reference>
<dbReference type="Proteomes" id="UP001223390">
    <property type="component" value="Unassembled WGS sequence"/>
</dbReference>
<protein>
    <submittedName>
        <fullName evidence="1">Uncharacterized protein</fullName>
    </submittedName>
</protein>
<comment type="caution">
    <text evidence="1">The sequence shown here is derived from an EMBL/GenBank/DDBJ whole genome shotgun (WGS) entry which is preliminary data.</text>
</comment>
<name>A0ABT7H5Z0_9ACTN</name>
<keyword evidence="2" id="KW-1185">Reference proteome</keyword>
<evidence type="ECO:0000313" key="2">
    <source>
        <dbReference type="Proteomes" id="UP001223390"/>
    </source>
</evidence>
<accession>A0ABT7H5Z0</accession>
<dbReference type="EMBL" id="JASITI010000104">
    <property type="protein sequence ID" value="MDK9501308.1"/>
    <property type="molecule type" value="Genomic_DNA"/>
</dbReference>